<dbReference type="InParanoid" id="A0A3N4LR99"/>
<evidence type="ECO:0000256" key="1">
    <source>
        <dbReference type="PROSITE-ProRule" id="PRU00235"/>
    </source>
</evidence>
<evidence type="ECO:0000313" key="3">
    <source>
        <dbReference type="Proteomes" id="UP000267821"/>
    </source>
</evidence>
<dbReference type="GO" id="GO:0005743">
    <property type="term" value="C:mitochondrial inner membrane"/>
    <property type="evidence" value="ECO:0007669"/>
    <property type="project" value="TreeGrafter"/>
</dbReference>
<dbReference type="PROSITE" id="PS00626">
    <property type="entry name" value="RCC1_2"/>
    <property type="match status" value="1"/>
</dbReference>
<protein>
    <submittedName>
        <fullName evidence="2">RCC1/BLIP-II</fullName>
    </submittedName>
</protein>
<keyword evidence="3" id="KW-1185">Reference proteome</keyword>
<gene>
    <name evidence="2" type="ORF">L211DRAFT_83021</name>
</gene>
<dbReference type="InterPro" id="IPR000408">
    <property type="entry name" value="Reg_chr_condens"/>
</dbReference>
<evidence type="ECO:0000313" key="2">
    <source>
        <dbReference type="EMBL" id="RPB25457.1"/>
    </source>
</evidence>
<feature type="repeat" description="RCC1" evidence="1">
    <location>
        <begin position="316"/>
        <end position="376"/>
    </location>
</feature>
<reference evidence="2 3" key="1">
    <citation type="journal article" date="2018" name="Nat. Ecol. Evol.">
        <title>Pezizomycetes genomes reveal the molecular basis of ectomycorrhizal truffle lifestyle.</title>
        <authorList>
            <person name="Murat C."/>
            <person name="Payen T."/>
            <person name="Noel B."/>
            <person name="Kuo A."/>
            <person name="Morin E."/>
            <person name="Chen J."/>
            <person name="Kohler A."/>
            <person name="Krizsan K."/>
            <person name="Balestrini R."/>
            <person name="Da Silva C."/>
            <person name="Montanini B."/>
            <person name="Hainaut M."/>
            <person name="Levati E."/>
            <person name="Barry K.W."/>
            <person name="Belfiori B."/>
            <person name="Cichocki N."/>
            <person name="Clum A."/>
            <person name="Dockter R.B."/>
            <person name="Fauchery L."/>
            <person name="Guy J."/>
            <person name="Iotti M."/>
            <person name="Le Tacon F."/>
            <person name="Lindquist E.A."/>
            <person name="Lipzen A."/>
            <person name="Malagnac F."/>
            <person name="Mello A."/>
            <person name="Molinier V."/>
            <person name="Miyauchi S."/>
            <person name="Poulain J."/>
            <person name="Riccioni C."/>
            <person name="Rubini A."/>
            <person name="Sitrit Y."/>
            <person name="Splivallo R."/>
            <person name="Traeger S."/>
            <person name="Wang M."/>
            <person name="Zifcakova L."/>
            <person name="Wipf D."/>
            <person name="Zambonelli A."/>
            <person name="Paolocci F."/>
            <person name="Nowrousian M."/>
            <person name="Ottonello S."/>
            <person name="Baldrian P."/>
            <person name="Spatafora J.W."/>
            <person name="Henrissat B."/>
            <person name="Nagy L.G."/>
            <person name="Aury J.M."/>
            <person name="Wincker P."/>
            <person name="Grigoriev I.V."/>
            <person name="Bonfante P."/>
            <person name="Martin F.M."/>
        </authorList>
    </citation>
    <scope>NUCLEOTIDE SEQUENCE [LARGE SCALE GENOMIC DNA]</scope>
    <source>
        <strain evidence="2 3">ATCC MYA-4762</strain>
    </source>
</reference>
<dbReference type="GO" id="GO:0034551">
    <property type="term" value="P:mitochondrial respiratory chain complex III assembly"/>
    <property type="evidence" value="ECO:0007669"/>
    <property type="project" value="TreeGrafter"/>
</dbReference>
<dbReference type="Gene3D" id="2.130.10.30">
    <property type="entry name" value="Regulator of chromosome condensation 1/beta-lactamase-inhibitor protein II"/>
    <property type="match status" value="1"/>
</dbReference>
<dbReference type="InterPro" id="IPR009091">
    <property type="entry name" value="RCC1/BLIP-II"/>
</dbReference>
<dbReference type="PANTHER" id="PTHR47563:SF1">
    <property type="entry name" value="PROTEIN FMP25, MITOCHONDRIAL"/>
    <property type="match status" value="1"/>
</dbReference>
<dbReference type="Proteomes" id="UP000267821">
    <property type="component" value="Unassembled WGS sequence"/>
</dbReference>
<dbReference type="FunCoup" id="A0A3N4LR99">
    <property type="interactions" value="15"/>
</dbReference>
<dbReference type="InterPro" id="IPR053245">
    <property type="entry name" value="MitoProcess-Associated"/>
</dbReference>
<name>A0A3N4LR99_9PEZI</name>
<dbReference type="PROSITE" id="PS50012">
    <property type="entry name" value="RCC1_3"/>
    <property type="match status" value="3"/>
</dbReference>
<dbReference type="SUPFAM" id="SSF50985">
    <property type="entry name" value="RCC1/BLIP-II"/>
    <property type="match status" value="1"/>
</dbReference>
<dbReference type="EMBL" id="ML121537">
    <property type="protein sequence ID" value="RPB25457.1"/>
    <property type="molecule type" value="Genomic_DNA"/>
</dbReference>
<dbReference type="OrthoDB" id="10256179at2759"/>
<feature type="repeat" description="RCC1" evidence="1">
    <location>
        <begin position="253"/>
        <end position="315"/>
    </location>
</feature>
<sequence>MLPVRPATQTIFRNAVRPSTIPILRLRRNLYSAARPLKNQKGRTLAVVLGFSGAILAYQTITAPELHAETQVDRLPPTLYSQHIQVLDSWKHPGVYTWGNNKGRVVAPDSNEDCIRAPRRIPFFNNILLRDLKLEKDLGLAVDEKGNVYEWGIGYGKGIKEPEVVLAGKDIQRIEASADRIFALSKDGTLYSLPLIKADQREGPKPDEPSWIPFTKIKAPVSYKTLKVPLEYFDKISDISAGRDHLLILTSAGQVYAAAASHNYPDKGQLGVPGLTWATRPKDRPYDSPFRVITVGNKISQIATGDYHSLLLDSKGGVWTFGDNSYGQLGFDYLPDQPIKDSPTELLLRGFYPGPIAVTCYQIAAGGMNSFYMVDATQLHDEKVTADVWASGQGLWGELGNGKWTHAQGKPTKIKALSGLVEYDDATNKIKPIRVAYIAAGAHHFAAVMDTKTNTITTDHHEAFSGRDVLWWGNSEFFQLGNGRRNNINVPLYIPRLDAQTERPRAEAAVTEEQQIVPTDRLQVTPKQKTTLGDGRKAEVEQKVVAGRGTSGVYTKV</sequence>
<accession>A0A3N4LR99</accession>
<dbReference type="PANTHER" id="PTHR47563">
    <property type="entry name" value="PROTEIN FMP25, MITOCHONDRIAL"/>
    <property type="match status" value="1"/>
</dbReference>
<dbReference type="AlphaFoldDB" id="A0A3N4LR99"/>
<organism evidence="2 3">
    <name type="scientific">Terfezia boudieri ATCC MYA-4762</name>
    <dbReference type="NCBI Taxonomy" id="1051890"/>
    <lineage>
        <taxon>Eukaryota</taxon>
        <taxon>Fungi</taxon>
        <taxon>Dikarya</taxon>
        <taxon>Ascomycota</taxon>
        <taxon>Pezizomycotina</taxon>
        <taxon>Pezizomycetes</taxon>
        <taxon>Pezizales</taxon>
        <taxon>Pezizaceae</taxon>
        <taxon>Terfezia</taxon>
    </lineage>
</organism>
<dbReference type="Pfam" id="PF13540">
    <property type="entry name" value="RCC1_2"/>
    <property type="match status" value="1"/>
</dbReference>
<proteinExistence type="predicted"/>
<feature type="repeat" description="RCC1" evidence="1">
    <location>
        <begin position="386"/>
        <end position="451"/>
    </location>
</feature>
<dbReference type="STRING" id="1051890.A0A3N4LR99"/>